<evidence type="ECO:0000313" key="2">
    <source>
        <dbReference type="EMBL" id="SYZ33679.1"/>
    </source>
</evidence>
<gene>
    <name evidence="2" type="ORF">PROPAUS_1599</name>
</gene>
<protein>
    <submittedName>
        <fullName evidence="2">Uncharacterized protein</fullName>
    </submittedName>
</protein>
<sequence length="42" mass="4564">MWDFPRGKYSVRITSSTFGATSTGASLGVMPDDPEIQESPDE</sequence>
<evidence type="ECO:0000313" key="3">
    <source>
        <dbReference type="Proteomes" id="UP000263928"/>
    </source>
</evidence>
<dbReference type="EMBL" id="UNQJ01000011">
    <property type="protein sequence ID" value="SYZ33679.1"/>
    <property type="molecule type" value="Genomic_DNA"/>
</dbReference>
<organism evidence="2 3">
    <name type="scientific">Propionibacterium australiense</name>
    <dbReference type="NCBI Taxonomy" id="119981"/>
    <lineage>
        <taxon>Bacteria</taxon>
        <taxon>Bacillati</taxon>
        <taxon>Actinomycetota</taxon>
        <taxon>Actinomycetes</taxon>
        <taxon>Propionibacteriales</taxon>
        <taxon>Propionibacteriaceae</taxon>
        <taxon>Propionibacterium</taxon>
    </lineage>
</organism>
<evidence type="ECO:0000256" key="1">
    <source>
        <dbReference type="SAM" id="MobiDB-lite"/>
    </source>
</evidence>
<dbReference type="Proteomes" id="UP000263928">
    <property type="component" value="Unassembled WGS sequence"/>
</dbReference>
<feature type="compositionally biased region" description="Acidic residues" evidence="1">
    <location>
        <begin position="32"/>
        <end position="42"/>
    </location>
</feature>
<keyword evidence="3" id="KW-1185">Reference proteome</keyword>
<name>A0A383S8H2_9ACTN</name>
<feature type="region of interest" description="Disordered" evidence="1">
    <location>
        <begin position="19"/>
        <end position="42"/>
    </location>
</feature>
<reference evidence="3" key="1">
    <citation type="submission" date="2018-08" db="EMBL/GenBank/DDBJ databases">
        <authorList>
            <person name="Hornung B."/>
        </authorList>
    </citation>
    <scope>NUCLEOTIDE SEQUENCE [LARGE SCALE GENOMIC DNA]</scope>
</reference>
<proteinExistence type="predicted"/>
<dbReference type="AlphaFoldDB" id="A0A383S8H2"/>
<accession>A0A383S8H2</accession>